<keyword evidence="3" id="KW-1185">Reference proteome</keyword>
<organism evidence="2 3">
    <name type="scientific">Roseivivax marinus</name>
    <dbReference type="NCBI Taxonomy" id="1379903"/>
    <lineage>
        <taxon>Bacteria</taxon>
        <taxon>Pseudomonadati</taxon>
        <taxon>Pseudomonadota</taxon>
        <taxon>Alphaproteobacteria</taxon>
        <taxon>Rhodobacterales</taxon>
        <taxon>Roseobacteraceae</taxon>
        <taxon>Roseivivax</taxon>
    </lineage>
</organism>
<feature type="compositionally biased region" description="Basic and acidic residues" evidence="1">
    <location>
        <begin position="57"/>
        <end position="67"/>
    </location>
</feature>
<feature type="region of interest" description="Disordered" evidence="1">
    <location>
        <begin position="38"/>
        <end position="83"/>
    </location>
</feature>
<dbReference type="EMBL" id="AQQW01000011">
    <property type="protein sequence ID" value="ETW11597.1"/>
    <property type="molecule type" value="Genomic_DNA"/>
</dbReference>
<reference evidence="2 3" key="1">
    <citation type="journal article" date="2014" name="Antonie Van Leeuwenhoek">
        <title>Roseivivax atlanticus sp. nov., isolated from surface seawater of the Atlantic Ocean.</title>
        <authorList>
            <person name="Li G."/>
            <person name="Lai Q."/>
            <person name="Liu X."/>
            <person name="Sun F."/>
            <person name="Shao Z."/>
        </authorList>
    </citation>
    <scope>NUCLEOTIDE SEQUENCE [LARGE SCALE GENOMIC DNA]</scope>
    <source>
        <strain evidence="2 3">22II-s10s</strain>
    </source>
</reference>
<evidence type="ECO:0000256" key="1">
    <source>
        <dbReference type="SAM" id="MobiDB-lite"/>
    </source>
</evidence>
<sequence>MRSTILSAAMLIGLGYLLGRRSARRNASRRVAFRRFDDVGPADQAQPVRDAGVSTMRDPDQRWTSRDDDLDQTFPASDATAKY</sequence>
<name>W4HFQ6_9RHOB</name>
<dbReference type="eggNOG" id="ENOG5032FZ3">
    <property type="taxonomic scope" value="Bacteria"/>
</dbReference>
<dbReference type="STRING" id="1379903.ATO8_16820"/>
<protein>
    <submittedName>
        <fullName evidence="2">Uncharacterized protein</fullName>
    </submittedName>
</protein>
<comment type="caution">
    <text evidence="2">The sequence shown here is derived from an EMBL/GenBank/DDBJ whole genome shotgun (WGS) entry which is preliminary data.</text>
</comment>
<gene>
    <name evidence="2" type="ORF">ATO8_16820</name>
</gene>
<dbReference type="RefSeq" id="WP_043846165.1">
    <property type="nucleotide sequence ID" value="NZ_AQQW01000011.1"/>
</dbReference>
<accession>W4HFQ6</accession>
<evidence type="ECO:0000313" key="3">
    <source>
        <dbReference type="Proteomes" id="UP000019063"/>
    </source>
</evidence>
<dbReference type="Proteomes" id="UP000019063">
    <property type="component" value="Unassembled WGS sequence"/>
</dbReference>
<dbReference type="AlphaFoldDB" id="W4HFQ6"/>
<proteinExistence type="predicted"/>
<evidence type="ECO:0000313" key="2">
    <source>
        <dbReference type="EMBL" id="ETW11597.1"/>
    </source>
</evidence>